<dbReference type="GO" id="GO:0005524">
    <property type="term" value="F:ATP binding"/>
    <property type="evidence" value="ECO:0007669"/>
    <property type="project" value="UniProtKB-KW"/>
</dbReference>
<keyword evidence="9" id="KW-0812">Transmembrane</keyword>
<keyword evidence="8" id="KW-0902">Two-component regulatory system</keyword>
<evidence type="ECO:0000256" key="2">
    <source>
        <dbReference type="ARBA" id="ARBA00012438"/>
    </source>
</evidence>
<name>A0A0F7FU90_9ACTN</name>
<dbReference type="GO" id="GO:0000155">
    <property type="term" value="F:phosphorelay sensor kinase activity"/>
    <property type="evidence" value="ECO:0007669"/>
    <property type="project" value="InterPro"/>
</dbReference>
<dbReference type="SUPFAM" id="SSF55874">
    <property type="entry name" value="ATPase domain of HSP90 chaperone/DNA topoisomerase II/histidine kinase"/>
    <property type="match status" value="1"/>
</dbReference>
<dbReference type="PANTHER" id="PTHR24421:SF10">
    <property type="entry name" value="NITRATE_NITRITE SENSOR PROTEIN NARQ"/>
    <property type="match status" value="1"/>
</dbReference>
<dbReference type="HOGENOM" id="CLU_000445_20_1_11"/>
<evidence type="ECO:0000256" key="8">
    <source>
        <dbReference type="ARBA" id="ARBA00023012"/>
    </source>
</evidence>
<dbReference type="Pfam" id="PF07730">
    <property type="entry name" value="HisKA_3"/>
    <property type="match status" value="1"/>
</dbReference>
<reference evidence="12" key="1">
    <citation type="submission" date="2019-08" db="EMBL/GenBank/DDBJ databases">
        <title>Complete genome sequence of a mangrove-derived Streptomyces xiamenensis.</title>
        <authorList>
            <person name="Xu J."/>
        </authorList>
    </citation>
    <scope>NUCLEOTIDE SEQUENCE</scope>
    <source>
        <strain evidence="12">318</strain>
    </source>
</reference>
<feature type="domain" description="Signal transduction histidine kinase subgroup 3 dimerisation and phosphoacceptor" evidence="11">
    <location>
        <begin position="181"/>
        <end position="246"/>
    </location>
</feature>
<evidence type="ECO:0000313" key="12">
    <source>
        <dbReference type="EMBL" id="AKG43710.1"/>
    </source>
</evidence>
<dbReference type="AlphaFoldDB" id="A0A0F7FU90"/>
<evidence type="ECO:0000256" key="7">
    <source>
        <dbReference type="ARBA" id="ARBA00022840"/>
    </source>
</evidence>
<dbReference type="GO" id="GO:0046983">
    <property type="term" value="F:protein dimerization activity"/>
    <property type="evidence" value="ECO:0007669"/>
    <property type="project" value="InterPro"/>
</dbReference>
<dbReference type="Gene3D" id="3.30.565.10">
    <property type="entry name" value="Histidine kinase-like ATPase, C-terminal domain"/>
    <property type="match status" value="1"/>
</dbReference>
<keyword evidence="9" id="KW-1133">Transmembrane helix</keyword>
<keyword evidence="7" id="KW-0067">ATP-binding</keyword>
<evidence type="ECO:0000256" key="5">
    <source>
        <dbReference type="ARBA" id="ARBA00022741"/>
    </source>
</evidence>
<dbReference type="Pfam" id="PF02518">
    <property type="entry name" value="HATPase_c"/>
    <property type="match status" value="1"/>
</dbReference>
<evidence type="ECO:0000256" key="1">
    <source>
        <dbReference type="ARBA" id="ARBA00000085"/>
    </source>
</evidence>
<dbReference type="InterPro" id="IPR036890">
    <property type="entry name" value="HATPase_C_sf"/>
</dbReference>
<comment type="catalytic activity">
    <reaction evidence="1">
        <text>ATP + protein L-histidine = ADP + protein N-phospho-L-histidine.</text>
        <dbReference type="EC" id="2.7.13.3"/>
    </reaction>
</comment>
<dbReference type="RefSeq" id="WP_246156870.1">
    <property type="nucleotide sequence ID" value="NZ_CP009922.3"/>
</dbReference>
<keyword evidence="9" id="KW-0472">Membrane</keyword>
<dbReference type="PATRIC" id="fig|408015.6.peg.2361"/>
<dbReference type="InterPro" id="IPR050482">
    <property type="entry name" value="Sensor_HK_TwoCompSys"/>
</dbReference>
<dbReference type="EC" id="2.7.13.3" evidence="2"/>
<sequence length="410" mass="42549">MASVARRLTVRDVALSVAVGCVTTADLAADVPGSGEPDWFSWLVLALSVAGLLAHRVLPLSSAVVTGAGSLAWTLYGHIGELLNLPFMVSLYFVAVSGHRGRTVRVAVVAALLSGAAAVLAGREAGNAVPSPVLELAVPLVPLLLGEAVRGRRELTAHYAERARHAEREREREADRRVREERVRIARELHDIVAHTVSAMTVQAAVALDALDHRPEVARGALRQVRASGREAVRELSATVAVLREDGPGADGGPPPTAPIPRLSQLEELIARMSGDRLRVTLRDGSGAGAALPTVVELAAYRIVQEALTNVVKHSAARTAGVWIHRSGEGGAGPLTVEVVDEGPPAAGSGRVGEAVGGFGLLGMRERAATVGGSIACGPTPDGGFRVRAVLPVHPRGTTATAIATNTGET</sequence>
<dbReference type="STRING" id="408015.SXIM_23260"/>
<feature type="transmembrane region" description="Helical" evidence="9">
    <location>
        <begin position="39"/>
        <end position="58"/>
    </location>
</feature>
<dbReference type="CDD" id="cd16917">
    <property type="entry name" value="HATPase_UhpB-NarQ-NarX-like"/>
    <property type="match status" value="1"/>
</dbReference>
<dbReference type="KEGG" id="sxi:SXIM_23260"/>
<accession>A0A0F7FU90</accession>
<evidence type="ECO:0000313" key="13">
    <source>
        <dbReference type="Proteomes" id="UP000034034"/>
    </source>
</evidence>
<evidence type="ECO:0000259" key="10">
    <source>
        <dbReference type="Pfam" id="PF02518"/>
    </source>
</evidence>
<keyword evidence="4" id="KW-0808">Transferase</keyword>
<evidence type="ECO:0000256" key="6">
    <source>
        <dbReference type="ARBA" id="ARBA00022777"/>
    </source>
</evidence>
<evidence type="ECO:0000256" key="9">
    <source>
        <dbReference type="SAM" id="Phobius"/>
    </source>
</evidence>
<proteinExistence type="predicted"/>
<evidence type="ECO:0000256" key="3">
    <source>
        <dbReference type="ARBA" id="ARBA00022553"/>
    </source>
</evidence>
<feature type="domain" description="Histidine kinase/HSP90-like ATPase" evidence="10">
    <location>
        <begin position="297"/>
        <end position="393"/>
    </location>
</feature>
<dbReference type="EMBL" id="CP009922">
    <property type="protein sequence ID" value="AKG43710.1"/>
    <property type="molecule type" value="Genomic_DNA"/>
</dbReference>
<keyword evidence="5" id="KW-0547">Nucleotide-binding</keyword>
<dbReference type="PANTHER" id="PTHR24421">
    <property type="entry name" value="NITRATE/NITRITE SENSOR PROTEIN NARX-RELATED"/>
    <property type="match status" value="1"/>
</dbReference>
<keyword evidence="13" id="KW-1185">Reference proteome</keyword>
<dbReference type="Gene3D" id="1.20.5.1930">
    <property type="match status" value="1"/>
</dbReference>
<dbReference type="InterPro" id="IPR011712">
    <property type="entry name" value="Sig_transdc_His_kin_sub3_dim/P"/>
</dbReference>
<organism evidence="12 13">
    <name type="scientific">Streptomyces xiamenensis</name>
    <dbReference type="NCBI Taxonomy" id="408015"/>
    <lineage>
        <taxon>Bacteria</taxon>
        <taxon>Bacillati</taxon>
        <taxon>Actinomycetota</taxon>
        <taxon>Actinomycetes</taxon>
        <taxon>Kitasatosporales</taxon>
        <taxon>Streptomycetaceae</taxon>
        <taxon>Streptomyces</taxon>
    </lineage>
</organism>
<dbReference type="InterPro" id="IPR003594">
    <property type="entry name" value="HATPase_dom"/>
</dbReference>
<feature type="transmembrane region" description="Helical" evidence="9">
    <location>
        <begin position="104"/>
        <end position="122"/>
    </location>
</feature>
<feature type="transmembrane region" description="Helical" evidence="9">
    <location>
        <begin position="70"/>
        <end position="92"/>
    </location>
</feature>
<keyword evidence="3" id="KW-0597">Phosphoprotein</keyword>
<dbReference type="Proteomes" id="UP000034034">
    <property type="component" value="Chromosome"/>
</dbReference>
<gene>
    <name evidence="12" type="ORF">SXIM_23260</name>
</gene>
<dbReference type="GO" id="GO:0016020">
    <property type="term" value="C:membrane"/>
    <property type="evidence" value="ECO:0007669"/>
    <property type="project" value="InterPro"/>
</dbReference>
<evidence type="ECO:0000259" key="11">
    <source>
        <dbReference type="Pfam" id="PF07730"/>
    </source>
</evidence>
<keyword evidence="6 12" id="KW-0418">Kinase</keyword>
<protein>
    <recommendedName>
        <fullName evidence="2">histidine kinase</fullName>
        <ecNumber evidence="2">2.7.13.3</ecNumber>
    </recommendedName>
</protein>
<evidence type="ECO:0000256" key="4">
    <source>
        <dbReference type="ARBA" id="ARBA00022679"/>
    </source>
</evidence>